<dbReference type="HOGENOM" id="CLU_2591172_0_0_1"/>
<dbReference type="InParanoid" id="A0A0C3DHS4"/>
<evidence type="ECO:0000313" key="2">
    <source>
        <dbReference type="EMBL" id="KIM55909.1"/>
    </source>
</evidence>
<reference evidence="3" key="2">
    <citation type="submission" date="2015-01" db="EMBL/GenBank/DDBJ databases">
        <title>Evolutionary Origins and Diversification of the Mycorrhizal Mutualists.</title>
        <authorList>
            <consortium name="DOE Joint Genome Institute"/>
            <consortium name="Mycorrhizal Genomics Consortium"/>
            <person name="Kohler A."/>
            <person name="Kuo A."/>
            <person name="Nagy L.G."/>
            <person name="Floudas D."/>
            <person name="Copeland A."/>
            <person name="Barry K.W."/>
            <person name="Cichocki N."/>
            <person name="Veneault-Fourrey C."/>
            <person name="LaButti K."/>
            <person name="Lindquist E.A."/>
            <person name="Lipzen A."/>
            <person name="Lundell T."/>
            <person name="Morin E."/>
            <person name="Murat C."/>
            <person name="Riley R."/>
            <person name="Ohm R."/>
            <person name="Sun H."/>
            <person name="Tunlid A."/>
            <person name="Henrissat B."/>
            <person name="Grigoriev I.V."/>
            <person name="Hibbett D.S."/>
            <person name="Martin F."/>
        </authorList>
    </citation>
    <scope>NUCLEOTIDE SEQUENCE [LARGE SCALE GENOMIC DNA]</scope>
    <source>
        <strain evidence="3">Foug A</strain>
    </source>
</reference>
<sequence length="80" mass="8777">MNGTSWLEVKTRSSLDRPRFTSMATTLHKRSEALSHATIHRGRKQALRSSGVTAGDTTIVPPAAIRHPLAGRWIRASDLS</sequence>
<accession>A0A0C3DHS4</accession>
<evidence type="ECO:0000313" key="3">
    <source>
        <dbReference type="Proteomes" id="UP000053989"/>
    </source>
</evidence>
<reference evidence="2 3" key="1">
    <citation type="submission" date="2014-04" db="EMBL/GenBank/DDBJ databases">
        <authorList>
            <consortium name="DOE Joint Genome Institute"/>
            <person name="Kuo A."/>
            <person name="Kohler A."/>
            <person name="Nagy L.G."/>
            <person name="Floudas D."/>
            <person name="Copeland A."/>
            <person name="Barry K.W."/>
            <person name="Cichocki N."/>
            <person name="Veneault-Fourrey C."/>
            <person name="LaButti K."/>
            <person name="Lindquist E.A."/>
            <person name="Lipzen A."/>
            <person name="Lundell T."/>
            <person name="Morin E."/>
            <person name="Murat C."/>
            <person name="Sun H."/>
            <person name="Tunlid A."/>
            <person name="Henrissat B."/>
            <person name="Grigoriev I.V."/>
            <person name="Hibbett D.S."/>
            <person name="Martin F."/>
            <person name="Nordberg H.P."/>
            <person name="Cantor M.N."/>
            <person name="Hua S.X."/>
        </authorList>
    </citation>
    <scope>NUCLEOTIDE SEQUENCE [LARGE SCALE GENOMIC DNA]</scope>
    <source>
        <strain evidence="2 3">Foug A</strain>
    </source>
</reference>
<protein>
    <submittedName>
        <fullName evidence="2">Uncharacterized protein</fullName>
    </submittedName>
</protein>
<name>A0A0C3DHS4_9AGAM</name>
<proteinExistence type="predicted"/>
<dbReference type="Proteomes" id="UP000053989">
    <property type="component" value="Unassembled WGS sequence"/>
</dbReference>
<dbReference type="AlphaFoldDB" id="A0A0C3DHS4"/>
<feature type="region of interest" description="Disordered" evidence="1">
    <location>
        <begin position="35"/>
        <end position="55"/>
    </location>
</feature>
<gene>
    <name evidence="2" type="ORF">SCLCIDRAFT_1220735</name>
</gene>
<evidence type="ECO:0000256" key="1">
    <source>
        <dbReference type="SAM" id="MobiDB-lite"/>
    </source>
</evidence>
<organism evidence="2 3">
    <name type="scientific">Scleroderma citrinum Foug A</name>
    <dbReference type="NCBI Taxonomy" id="1036808"/>
    <lineage>
        <taxon>Eukaryota</taxon>
        <taxon>Fungi</taxon>
        <taxon>Dikarya</taxon>
        <taxon>Basidiomycota</taxon>
        <taxon>Agaricomycotina</taxon>
        <taxon>Agaricomycetes</taxon>
        <taxon>Agaricomycetidae</taxon>
        <taxon>Boletales</taxon>
        <taxon>Sclerodermatineae</taxon>
        <taxon>Sclerodermataceae</taxon>
        <taxon>Scleroderma</taxon>
    </lineage>
</organism>
<dbReference type="EMBL" id="KN822125">
    <property type="protein sequence ID" value="KIM55909.1"/>
    <property type="molecule type" value="Genomic_DNA"/>
</dbReference>
<keyword evidence="3" id="KW-1185">Reference proteome</keyword>